<dbReference type="RefSeq" id="WP_106060672.1">
    <property type="nucleotide sequence ID" value="NZ_PVXQ01000036.1"/>
</dbReference>
<dbReference type="InterPro" id="IPR029039">
    <property type="entry name" value="Flavoprotein-like_sf"/>
</dbReference>
<keyword evidence="3" id="KW-1185">Reference proteome</keyword>
<dbReference type="GO" id="GO:0006783">
    <property type="term" value="P:heme biosynthetic process"/>
    <property type="evidence" value="ECO:0007669"/>
    <property type="project" value="TreeGrafter"/>
</dbReference>
<dbReference type="Gene3D" id="3.40.50.360">
    <property type="match status" value="1"/>
</dbReference>
<feature type="domain" description="Flavodoxin" evidence="1">
    <location>
        <begin position="4"/>
        <end position="139"/>
    </location>
</feature>
<evidence type="ECO:0000313" key="3">
    <source>
        <dbReference type="Proteomes" id="UP000239471"/>
    </source>
</evidence>
<dbReference type="Proteomes" id="UP000239471">
    <property type="component" value="Unassembled WGS sequence"/>
</dbReference>
<dbReference type="InterPro" id="IPR026816">
    <property type="entry name" value="Flavodoxin_dom"/>
</dbReference>
<proteinExistence type="predicted"/>
<dbReference type="OrthoDB" id="2146857at2"/>
<dbReference type="PANTHER" id="PTHR38030:SF2">
    <property type="entry name" value="PROTOPORPHYRINOGEN IX DEHYDROGENASE [QUINONE]"/>
    <property type="match status" value="1"/>
</dbReference>
<dbReference type="Pfam" id="PF12724">
    <property type="entry name" value="Flavodoxin_5"/>
    <property type="match status" value="1"/>
</dbReference>
<reference evidence="2 3" key="1">
    <citation type="submission" date="2018-03" db="EMBL/GenBank/DDBJ databases">
        <title>Genome sequence of Clostridium vincentii DSM 10228.</title>
        <authorList>
            <person name="Poehlein A."/>
            <person name="Daniel R."/>
        </authorList>
    </citation>
    <scope>NUCLEOTIDE SEQUENCE [LARGE SCALE GENOMIC DNA]</scope>
    <source>
        <strain evidence="2 3">DSM 10228</strain>
    </source>
</reference>
<accession>A0A2T0BB17</accession>
<dbReference type="GO" id="GO:0010181">
    <property type="term" value="F:FMN binding"/>
    <property type="evidence" value="ECO:0007669"/>
    <property type="project" value="TreeGrafter"/>
</dbReference>
<comment type="caution">
    <text evidence="2">The sequence shown here is derived from an EMBL/GenBank/DDBJ whole genome shotgun (WGS) entry which is preliminary data.</text>
</comment>
<gene>
    <name evidence="2" type="ORF">CLVI_27520</name>
</gene>
<protein>
    <submittedName>
        <fullName evidence="2">Protoporphyrinogen oxidase</fullName>
    </submittedName>
</protein>
<dbReference type="AlphaFoldDB" id="A0A2T0BB17"/>
<organism evidence="2 3">
    <name type="scientific">Clostridium vincentii</name>
    <dbReference type="NCBI Taxonomy" id="52704"/>
    <lineage>
        <taxon>Bacteria</taxon>
        <taxon>Bacillati</taxon>
        <taxon>Bacillota</taxon>
        <taxon>Clostridia</taxon>
        <taxon>Eubacteriales</taxon>
        <taxon>Clostridiaceae</taxon>
        <taxon>Clostridium</taxon>
    </lineage>
</organism>
<evidence type="ECO:0000313" key="2">
    <source>
        <dbReference type="EMBL" id="PRR81078.1"/>
    </source>
</evidence>
<sequence length="160" mass="17662">MKTLIIYGTNYGTAEGVAKTIKGKISDQVEMVNIKKASVPNLNDFNKIVIGSGVKIGMINKKLKSWMNNNCDEIISKKIFLFLCASTTKAEEIEKIWSANYPEKILDNATIKICVGGVLNLDKMGFFDKLIIKKVTGQNESSSTLKIDEILNLASLIEKA</sequence>
<dbReference type="SUPFAM" id="SSF52218">
    <property type="entry name" value="Flavoproteins"/>
    <property type="match status" value="1"/>
</dbReference>
<evidence type="ECO:0000259" key="1">
    <source>
        <dbReference type="Pfam" id="PF12724"/>
    </source>
</evidence>
<name>A0A2T0BB17_9CLOT</name>
<dbReference type="InterPro" id="IPR052200">
    <property type="entry name" value="Protoporphyrinogen_IX_DH"/>
</dbReference>
<dbReference type="EMBL" id="PVXQ01000036">
    <property type="protein sequence ID" value="PRR81078.1"/>
    <property type="molecule type" value="Genomic_DNA"/>
</dbReference>
<dbReference type="PANTHER" id="PTHR38030">
    <property type="entry name" value="PROTOPORPHYRINOGEN IX DEHYDROGENASE [MENAQUINONE]"/>
    <property type="match status" value="1"/>
</dbReference>
<dbReference type="GO" id="GO:0070819">
    <property type="term" value="F:menaquinone-dependent protoporphyrinogen oxidase activity"/>
    <property type="evidence" value="ECO:0007669"/>
    <property type="project" value="TreeGrafter"/>
</dbReference>